<name>A0AA49GLH3_9BACT</name>
<reference evidence="2" key="2">
    <citation type="journal article" date="2024" name="Antonie Van Leeuwenhoek">
        <title>Roseihalotalea indica gen. nov., sp. nov., a halophilic Bacteroidetes from mesopelagic Southwest Indian Ocean with higher carbohydrate metabolic potential.</title>
        <authorList>
            <person name="Chen B."/>
            <person name="Zhang M."/>
            <person name="Lin D."/>
            <person name="Ye J."/>
            <person name="Tang K."/>
        </authorList>
    </citation>
    <scope>NUCLEOTIDE SEQUENCE</scope>
    <source>
        <strain evidence="2">TK19036</strain>
    </source>
</reference>
<sequence>MRQTLLTFSILFMACCSAWSQDISLNVTVEHLTSQQPYALAETYYRVLPGSALSHSIYEESVSGQELQEYKPEKLDNAWALRYWQVMQDIRTVVLPEGAFLRKHLPIHQDSTPIISVDKEFAQRLKDDLKVVY</sequence>
<feature type="signal peptide" evidence="1">
    <location>
        <begin position="1"/>
        <end position="20"/>
    </location>
</feature>
<keyword evidence="1" id="KW-0732">Signal</keyword>
<feature type="chain" id="PRO_5041423471" evidence="1">
    <location>
        <begin position="21"/>
        <end position="133"/>
    </location>
</feature>
<accession>A0AA49GLH3</accession>
<evidence type="ECO:0000256" key="1">
    <source>
        <dbReference type="SAM" id="SignalP"/>
    </source>
</evidence>
<dbReference type="AlphaFoldDB" id="A0AA49GLH3"/>
<organism evidence="2">
    <name type="scientific">Roseihalotalea indica</name>
    <dbReference type="NCBI Taxonomy" id="2867963"/>
    <lineage>
        <taxon>Bacteria</taxon>
        <taxon>Pseudomonadati</taxon>
        <taxon>Bacteroidota</taxon>
        <taxon>Cytophagia</taxon>
        <taxon>Cytophagales</taxon>
        <taxon>Catalimonadaceae</taxon>
        <taxon>Roseihalotalea</taxon>
    </lineage>
</organism>
<gene>
    <name evidence="2" type="ORF">K4G66_32095</name>
</gene>
<protein>
    <submittedName>
        <fullName evidence="2">Uncharacterized protein</fullName>
    </submittedName>
</protein>
<proteinExistence type="predicted"/>
<evidence type="ECO:0000313" key="2">
    <source>
        <dbReference type="EMBL" id="WKN37012.1"/>
    </source>
</evidence>
<reference evidence="2" key="1">
    <citation type="journal article" date="2023" name="Comput. Struct. Biotechnol. J.">
        <title>Discovery of a novel marine Bacteroidetes with a rich repertoire of carbohydrate-active enzymes.</title>
        <authorList>
            <person name="Chen B."/>
            <person name="Liu G."/>
            <person name="Chen Q."/>
            <person name="Wang H."/>
            <person name="Liu L."/>
            <person name="Tang K."/>
        </authorList>
    </citation>
    <scope>NUCLEOTIDE SEQUENCE</scope>
    <source>
        <strain evidence="2">TK19036</strain>
    </source>
</reference>
<dbReference type="EMBL" id="CP120682">
    <property type="protein sequence ID" value="WKN37012.1"/>
    <property type="molecule type" value="Genomic_DNA"/>
</dbReference>
<dbReference type="PROSITE" id="PS51257">
    <property type="entry name" value="PROKAR_LIPOPROTEIN"/>
    <property type="match status" value="1"/>
</dbReference>